<evidence type="ECO:0000256" key="5">
    <source>
        <dbReference type="ARBA" id="ARBA00023204"/>
    </source>
</evidence>
<keyword evidence="4" id="KW-0267">Excision nuclease</keyword>
<proteinExistence type="predicted"/>
<keyword evidence="2" id="KW-0227">DNA damage</keyword>
<dbReference type="AlphaFoldDB" id="A0A6N8EWV9"/>
<gene>
    <name evidence="8" type="ORF">GNQ08_17295</name>
</gene>
<dbReference type="FunFam" id="3.40.1440.10:FF:000001">
    <property type="entry name" value="UvrABC system protein C"/>
    <property type="match status" value="1"/>
</dbReference>
<sequence length="381" mass="43023">MMRPVFMVTSKSQADWGGGGAKMKDKLGNLPSSPGVYLMKDGNGGILYVGKSKNLQQRVRSYFYPSAPHSNKIKRLVNNVKDLEIRVTDTEFEALMLECRLIREWKPVYNKKMKNPLAYVYIAIRPGNGFRRIEVTHHPGSGEAGEVWFGPYTASKNTVLEAVREIQECLQIACARSSVGQAPCLNYSLGLCRGMCLGGEAVREYERIVDRFIALLAGSDRSIYEVMEQEMAAAAERYDFEAAARYRDSLQAVSLLLNKEKMIQFTVQNRSLAIVEALDDQTFKLFLVKRNRVLFREKYHVADTAAEQLRAEITEAMLGCFGAEKTRPSSALARDEIDEAQIIYSYLQSSACRHLTVPEEWIEARDRLRIASALDNILPRP</sequence>
<keyword evidence="1" id="KW-0963">Cytoplasm</keyword>
<feature type="domain" description="UVR" evidence="6">
    <location>
        <begin position="221"/>
        <end position="256"/>
    </location>
</feature>
<dbReference type="PANTHER" id="PTHR30562:SF1">
    <property type="entry name" value="UVRABC SYSTEM PROTEIN C"/>
    <property type="match status" value="1"/>
</dbReference>
<evidence type="ECO:0000256" key="1">
    <source>
        <dbReference type="ARBA" id="ARBA00022490"/>
    </source>
</evidence>
<evidence type="ECO:0000313" key="8">
    <source>
        <dbReference type="EMBL" id="MUG24145.1"/>
    </source>
</evidence>
<evidence type="ECO:0000256" key="2">
    <source>
        <dbReference type="ARBA" id="ARBA00022763"/>
    </source>
</evidence>
<dbReference type="GO" id="GO:0004518">
    <property type="term" value="F:nuclease activity"/>
    <property type="evidence" value="ECO:0007669"/>
    <property type="project" value="UniProtKB-KW"/>
</dbReference>
<dbReference type="Gene3D" id="3.40.1440.10">
    <property type="entry name" value="GIY-YIG endonuclease"/>
    <property type="match status" value="1"/>
</dbReference>
<evidence type="ECO:0000259" key="7">
    <source>
        <dbReference type="PROSITE" id="PS50164"/>
    </source>
</evidence>
<dbReference type="SUPFAM" id="SSF46600">
    <property type="entry name" value="C-terminal UvrC-binding domain of UvrB"/>
    <property type="match status" value="1"/>
</dbReference>
<dbReference type="PROSITE" id="PS50151">
    <property type="entry name" value="UVR"/>
    <property type="match status" value="1"/>
</dbReference>
<evidence type="ECO:0000256" key="4">
    <source>
        <dbReference type="ARBA" id="ARBA00022881"/>
    </source>
</evidence>
<comment type="caution">
    <text evidence="8">The sequence shown here is derived from an EMBL/GenBank/DDBJ whole genome shotgun (WGS) entry which is preliminary data.</text>
</comment>
<reference evidence="8 9" key="1">
    <citation type="submission" date="2019-11" db="EMBL/GenBank/DDBJ databases">
        <title>Draft genome sequences of five Paenibacillus species of dairy origin.</title>
        <authorList>
            <person name="Olajide A.M."/>
            <person name="Chen S."/>
            <person name="Lapointe G."/>
        </authorList>
    </citation>
    <scope>NUCLEOTIDE SEQUENCE [LARGE SCALE GENOMIC DNA]</scope>
    <source>
        <strain evidence="8 9">3CT49</strain>
    </source>
</reference>
<dbReference type="Pfam" id="PF02151">
    <property type="entry name" value="UVR"/>
    <property type="match status" value="1"/>
</dbReference>
<dbReference type="CDD" id="cd10434">
    <property type="entry name" value="GIY-YIG_UvrC_Cho"/>
    <property type="match status" value="1"/>
</dbReference>
<dbReference type="InterPro" id="IPR050066">
    <property type="entry name" value="UvrABC_protein_C"/>
</dbReference>
<dbReference type="SMART" id="SM00465">
    <property type="entry name" value="GIYc"/>
    <property type="match status" value="1"/>
</dbReference>
<dbReference type="Pfam" id="PF01541">
    <property type="entry name" value="GIY-YIG"/>
    <property type="match status" value="1"/>
</dbReference>
<feature type="domain" description="GIY-YIG" evidence="7">
    <location>
        <begin position="32"/>
        <end position="111"/>
    </location>
</feature>
<dbReference type="Proteomes" id="UP000442469">
    <property type="component" value="Unassembled WGS sequence"/>
</dbReference>
<protein>
    <submittedName>
        <fullName evidence="8">Excinuclease ABC subunit C</fullName>
    </submittedName>
</protein>
<evidence type="ECO:0000256" key="3">
    <source>
        <dbReference type="ARBA" id="ARBA00022769"/>
    </source>
</evidence>
<evidence type="ECO:0000313" key="9">
    <source>
        <dbReference type="Proteomes" id="UP000442469"/>
    </source>
</evidence>
<dbReference type="InterPro" id="IPR036876">
    <property type="entry name" value="UVR_dom_sf"/>
</dbReference>
<dbReference type="GO" id="GO:0009380">
    <property type="term" value="C:excinuclease repair complex"/>
    <property type="evidence" value="ECO:0007669"/>
    <property type="project" value="TreeGrafter"/>
</dbReference>
<dbReference type="OrthoDB" id="9804933at2"/>
<keyword evidence="3" id="KW-0228">DNA excision</keyword>
<dbReference type="InterPro" id="IPR000305">
    <property type="entry name" value="GIY-YIG_endonuc"/>
</dbReference>
<accession>A0A6N8EWV9</accession>
<keyword evidence="5" id="KW-0234">DNA repair</keyword>
<dbReference type="InterPro" id="IPR001943">
    <property type="entry name" value="UVR_dom"/>
</dbReference>
<organism evidence="8 9">
    <name type="scientific">Paenibacillus macerans</name>
    <name type="common">Bacillus macerans</name>
    <dbReference type="NCBI Taxonomy" id="44252"/>
    <lineage>
        <taxon>Bacteria</taxon>
        <taxon>Bacillati</taxon>
        <taxon>Bacillota</taxon>
        <taxon>Bacilli</taxon>
        <taxon>Bacillales</taxon>
        <taxon>Paenibacillaceae</taxon>
        <taxon>Paenibacillus</taxon>
    </lineage>
</organism>
<name>A0A6N8EWV9_PAEMA</name>
<dbReference type="GO" id="GO:0006289">
    <property type="term" value="P:nucleotide-excision repair"/>
    <property type="evidence" value="ECO:0007669"/>
    <property type="project" value="InterPro"/>
</dbReference>
<dbReference type="PROSITE" id="PS50164">
    <property type="entry name" value="GIY_YIG"/>
    <property type="match status" value="1"/>
</dbReference>
<dbReference type="EMBL" id="WNZZ01000013">
    <property type="protein sequence ID" value="MUG24145.1"/>
    <property type="molecule type" value="Genomic_DNA"/>
</dbReference>
<dbReference type="PANTHER" id="PTHR30562">
    <property type="entry name" value="UVRC/OXIDOREDUCTASE"/>
    <property type="match status" value="1"/>
</dbReference>
<dbReference type="InterPro" id="IPR047296">
    <property type="entry name" value="GIY-YIG_UvrC_Cho"/>
</dbReference>
<evidence type="ECO:0000259" key="6">
    <source>
        <dbReference type="PROSITE" id="PS50151"/>
    </source>
</evidence>
<dbReference type="Gene3D" id="4.10.860.10">
    <property type="entry name" value="UVR domain"/>
    <property type="match status" value="1"/>
</dbReference>
<dbReference type="SUPFAM" id="SSF82771">
    <property type="entry name" value="GIY-YIG endonuclease"/>
    <property type="match status" value="1"/>
</dbReference>
<dbReference type="InterPro" id="IPR035901">
    <property type="entry name" value="GIY-YIG_endonuc_sf"/>
</dbReference>